<accession>A0ABU9D6A4</accession>
<proteinExistence type="predicted"/>
<dbReference type="RefSeq" id="WP_341442841.1">
    <property type="nucleotide sequence ID" value="NZ_JBBPCN010000001.1"/>
</dbReference>
<reference evidence="1 2" key="1">
    <citation type="submission" date="2024-03" db="EMBL/GenBank/DDBJ databases">
        <title>Rhodococcus navarretei sp. nov. and Pseudarthrobacter quantumdoti sp. nov., two new species with the ability to biosynthesize Quantum Dots isolated from soil samples at Union Glacier, Antarctica.</title>
        <authorList>
            <person name="Vargas M."/>
        </authorList>
    </citation>
    <scope>NUCLEOTIDE SEQUENCE [LARGE SCALE GENOMIC DNA]</scope>
    <source>
        <strain evidence="1 2">EXRC-4A-4</strain>
    </source>
</reference>
<evidence type="ECO:0000313" key="1">
    <source>
        <dbReference type="EMBL" id="MEK8074023.1"/>
    </source>
</evidence>
<dbReference type="InterPro" id="IPR024524">
    <property type="entry name" value="DUF3800"/>
</dbReference>
<protein>
    <submittedName>
        <fullName evidence="1">DUF3800 domain-containing protein</fullName>
    </submittedName>
</protein>
<dbReference type="Pfam" id="PF12686">
    <property type="entry name" value="DUF3800"/>
    <property type="match status" value="1"/>
</dbReference>
<keyword evidence="2" id="KW-1185">Reference proteome</keyword>
<dbReference type="EMBL" id="JBBPCN010000001">
    <property type="protein sequence ID" value="MEK8074023.1"/>
    <property type="molecule type" value="Genomic_DNA"/>
</dbReference>
<organism evidence="1 2">
    <name type="scientific">Rhodococcus navarretei</name>
    <dbReference type="NCBI Taxonomy" id="3128981"/>
    <lineage>
        <taxon>Bacteria</taxon>
        <taxon>Bacillati</taxon>
        <taxon>Actinomycetota</taxon>
        <taxon>Actinomycetes</taxon>
        <taxon>Mycobacteriales</taxon>
        <taxon>Nocardiaceae</taxon>
        <taxon>Rhodococcus</taxon>
    </lineage>
</organism>
<evidence type="ECO:0000313" key="2">
    <source>
        <dbReference type="Proteomes" id="UP001456513"/>
    </source>
</evidence>
<dbReference type="Proteomes" id="UP001456513">
    <property type="component" value="Unassembled WGS sequence"/>
</dbReference>
<gene>
    <name evidence="1" type="ORF">AABD04_24515</name>
</gene>
<name>A0ABU9D6A4_9NOCA</name>
<comment type="caution">
    <text evidence="1">The sequence shown here is derived from an EMBL/GenBank/DDBJ whole genome shotgun (WGS) entry which is preliminary data.</text>
</comment>
<sequence>MRDLYRIPMRQEAKANHIVGVKKVYRDLGLGDGQMRDLYQRHLKSLVTVSSGVFAISIRKDLVQKRDLDVFDRSWTYLLERLRKRSDASGVPIVIVHDIGQNDEVRKLVRRFRRITWSAVGDRVNARHIVEDSVPRDSQQSYFIQLADLVAYAASVKVLPRNGRTAKICNDEMWDLLAPIHVNKVSQRGDGIYLFPPK</sequence>